<accession>A0A4Z0PR80</accession>
<dbReference type="SMART" id="SM00635">
    <property type="entry name" value="BID_2"/>
    <property type="match status" value="1"/>
</dbReference>
<keyword evidence="1" id="KW-0732">Signal</keyword>
<name>A0A4Z0PR80_9BACT</name>
<evidence type="ECO:0000313" key="4">
    <source>
        <dbReference type="Proteomes" id="UP000297739"/>
    </source>
</evidence>
<feature type="domain" description="BIG2" evidence="2">
    <location>
        <begin position="51"/>
        <end position="133"/>
    </location>
</feature>
<dbReference type="OrthoDB" id="978008at2"/>
<evidence type="ECO:0000259" key="2">
    <source>
        <dbReference type="SMART" id="SM00635"/>
    </source>
</evidence>
<dbReference type="Gene3D" id="2.60.40.1080">
    <property type="match status" value="1"/>
</dbReference>
<proteinExistence type="predicted"/>
<evidence type="ECO:0000256" key="1">
    <source>
        <dbReference type="SAM" id="SignalP"/>
    </source>
</evidence>
<reference evidence="3 4" key="1">
    <citation type="submission" date="2019-04" db="EMBL/GenBank/DDBJ databases">
        <authorList>
            <person name="Feng G."/>
            <person name="Zhang J."/>
            <person name="Zhu H."/>
        </authorList>
    </citation>
    <scope>NUCLEOTIDE SEQUENCE [LARGE SCALE GENOMIC DNA]</scope>
    <source>
        <strain evidence="3 4">JCM 17223</strain>
    </source>
</reference>
<dbReference type="RefSeq" id="WP_135496894.1">
    <property type="nucleotide sequence ID" value="NZ_SRLD01000009.1"/>
</dbReference>
<sequence length="736" mass="79255">MTPFSTKQLARTLVFIALLMSGVVSCKKDEASVTNTPAPEKPGAIGKMSLAATEVLLHPSTPSLLLAPGENTAITVSQLTATPGDTTPQGLVYTSSNPQIAAVSSAGAVEAKADGSAVITATDAKSHKVSIVVDVQAASYLPKAADAVSVSFDSPLITLNKEKSEILQPTILNRLGQKLKLPYTLIFHSGGVDKELTEARNIAANYPADGTYTVSCKVGQTTLRGQGNVIVVSPTNSLLAGRKAGIISVNLGWGRFPVYFNANGLESLPVRGLVYRLTPKVVNGKTDLEFSSHEEDLAVATENGTVLTASGTKLTSVKAGIGRWRVVADNFIGPWESSQVFYDFSGGWICKNNKQGYSIQLLVPDITKKVVHEGVQGNQSEMYTVYELWAGWFRQRAKAQAQFTDLSSKVSRAVSNAYIGPLSNCTICAFPTELQKVGISYGELETRYDNLRGVIAYLNDNEFTLFDGTQNGPIFTRGPVSFVAQPTPTVVKTLAPVLSLPLDAELKAIVTGTPELKNRGFLLSQKPNPMLGASSSDVYTLSDSGSDSEFSYFVSLPEQTKQYYVKAFAQAKTGAVTYGDQVSFTTGTLCDVTQRPIRDAKNEYSTTKDATTPEFRNFEMTSGYNFRPDGCQYSIYTSDLSGTAQGFSCSFAFGEKPQGGKKYKVVRGGYYLSKLAADEVSLSLRYWYSTESGANDETIEVIGSTTGDSFTITGKNIKMSDYSGVVYYSSFKIRSL</sequence>
<keyword evidence="4" id="KW-1185">Reference proteome</keyword>
<dbReference type="InterPro" id="IPR008964">
    <property type="entry name" value="Invasin/intimin_cell_adhesion"/>
</dbReference>
<dbReference type="InterPro" id="IPR003343">
    <property type="entry name" value="Big_2"/>
</dbReference>
<feature type="signal peptide" evidence="1">
    <location>
        <begin position="1"/>
        <end position="26"/>
    </location>
</feature>
<protein>
    <recommendedName>
        <fullName evidence="2">BIG2 domain-containing protein</fullName>
    </recommendedName>
</protein>
<feature type="chain" id="PRO_5021302632" description="BIG2 domain-containing protein" evidence="1">
    <location>
        <begin position="27"/>
        <end position="736"/>
    </location>
</feature>
<dbReference type="Proteomes" id="UP000297739">
    <property type="component" value="Unassembled WGS sequence"/>
</dbReference>
<dbReference type="SUPFAM" id="SSF49373">
    <property type="entry name" value="Invasin/intimin cell-adhesion fragments"/>
    <property type="match status" value="1"/>
</dbReference>
<comment type="caution">
    <text evidence="3">The sequence shown here is derived from an EMBL/GenBank/DDBJ whole genome shotgun (WGS) entry which is preliminary data.</text>
</comment>
<organism evidence="3 4">
    <name type="scientific">Hymenobacter elongatus</name>
    <dbReference type="NCBI Taxonomy" id="877208"/>
    <lineage>
        <taxon>Bacteria</taxon>
        <taxon>Pseudomonadati</taxon>
        <taxon>Bacteroidota</taxon>
        <taxon>Cytophagia</taxon>
        <taxon>Cytophagales</taxon>
        <taxon>Hymenobacteraceae</taxon>
        <taxon>Hymenobacter</taxon>
    </lineage>
</organism>
<dbReference type="Pfam" id="PF02368">
    <property type="entry name" value="Big_2"/>
    <property type="match status" value="1"/>
</dbReference>
<evidence type="ECO:0000313" key="3">
    <source>
        <dbReference type="EMBL" id="TGE17817.1"/>
    </source>
</evidence>
<gene>
    <name evidence="3" type="ORF">E5J99_06405</name>
</gene>
<dbReference type="AlphaFoldDB" id="A0A4Z0PR80"/>
<dbReference type="EMBL" id="SRLD01000009">
    <property type="protein sequence ID" value="TGE17817.1"/>
    <property type="molecule type" value="Genomic_DNA"/>
</dbReference>
<dbReference type="PROSITE" id="PS51257">
    <property type="entry name" value="PROKAR_LIPOPROTEIN"/>
    <property type="match status" value="1"/>
</dbReference>